<proteinExistence type="inferred from homology"/>
<reference evidence="9 10" key="1">
    <citation type="journal article" date="2024" name="Nat. Commun.">
        <title>Phylogenomics reveals the evolutionary origins of lichenization in chlorophyte algae.</title>
        <authorList>
            <person name="Puginier C."/>
            <person name="Libourel C."/>
            <person name="Otte J."/>
            <person name="Skaloud P."/>
            <person name="Haon M."/>
            <person name="Grisel S."/>
            <person name="Petersen M."/>
            <person name="Berrin J.G."/>
            <person name="Delaux P.M."/>
            <person name="Dal Grande F."/>
            <person name="Keller J."/>
        </authorList>
    </citation>
    <scope>NUCLEOTIDE SEQUENCE [LARGE SCALE GENOMIC DNA]</scope>
    <source>
        <strain evidence="9 10">SAG 2145</strain>
    </source>
</reference>
<dbReference type="SUPFAM" id="SSF88723">
    <property type="entry name" value="PIN domain-like"/>
    <property type="match status" value="1"/>
</dbReference>
<evidence type="ECO:0000256" key="2">
    <source>
        <dbReference type="ARBA" id="ARBA00022517"/>
    </source>
</evidence>
<comment type="function">
    <text evidence="5">Involved in rRNA-processing and ribosome biogenesis.</text>
</comment>
<name>A0AAW1RVC2_9CHLO</name>
<organism evidence="9 10">
    <name type="scientific">Apatococcus lobatus</name>
    <dbReference type="NCBI Taxonomy" id="904363"/>
    <lineage>
        <taxon>Eukaryota</taxon>
        <taxon>Viridiplantae</taxon>
        <taxon>Chlorophyta</taxon>
        <taxon>core chlorophytes</taxon>
        <taxon>Trebouxiophyceae</taxon>
        <taxon>Chlorellales</taxon>
        <taxon>Chlorellaceae</taxon>
        <taxon>Apatococcus</taxon>
    </lineage>
</organism>
<sequence length="251" mass="27259">MRRKKHKNARRAVRFFKVTSGFRPPYKVIVDGNFVHALTQQRMGEPSEALQKLVGGPVKLSTTPCILSELKALGKDFSNAYQTSKRLLKLTCSHQSNPVTPSDCIMSLIGGSNTEHFFVASQDAQLRKKLQQLPAGASIFASVNGVHLEQPSAEQRLAAGQVEKEHMKPTEPVAAASAEADYEARPRRIERPSIKRKGVKGPNPLSMKKKANKRRPAAGAAPASAAGGSSCKAHRPRRRPRVAAAPPTETS</sequence>
<feature type="domain" description="UTP23 sensor motif region" evidence="8">
    <location>
        <begin position="195"/>
        <end position="210"/>
    </location>
</feature>
<evidence type="ECO:0000256" key="6">
    <source>
        <dbReference type="ARBA" id="ARBA00038503"/>
    </source>
</evidence>
<keyword evidence="3" id="KW-0698">rRNA processing</keyword>
<dbReference type="Pfam" id="PF24779">
    <property type="entry name" value="UTP23_sensor"/>
    <property type="match status" value="1"/>
</dbReference>
<dbReference type="CDD" id="cd08553">
    <property type="entry name" value="PIN_Fcf1-like"/>
    <property type="match status" value="1"/>
</dbReference>
<evidence type="ECO:0000256" key="7">
    <source>
        <dbReference type="SAM" id="MobiDB-lite"/>
    </source>
</evidence>
<feature type="compositionally biased region" description="Basic and acidic residues" evidence="7">
    <location>
        <begin position="182"/>
        <end position="193"/>
    </location>
</feature>
<dbReference type="PANTHER" id="PTHR12416">
    <property type="entry name" value="RRNA-PROCESSING PROTEIN UTP23 HOMOLOG"/>
    <property type="match status" value="1"/>
</dbReference>
<evidence type="ECO:0000313" key="10">
    <source>
        <dbReference type="Proteomes" id="UP001438707"/>
    </source>
</evidence>
<dbReference type="Gene3D" id="3.40.50.1010">
    <property type="entry name" value="5'-nuclease"/>
    <property type="match status" value="1"/>
</dbReference>
<protein>
    <recommendedName>
        <fullName evidence="8">UTP23 sensor motif region domain-containing protein</fullName>
    </recommendedName>
</protein>
<gene>
    <name evidence="9" type="ORF">WJX74_003925</name>
</gene>
<dbReference type="Pfam" id="PF04900">
    <property type="entry name" value="Fcf1"/>
    <property type="match status" value="1"/>
</dbReference>
<feature type="compositionally biased region" description="Low complexity" evidence="7">
    <location>
        <begin position="217"/>
        <end position="231"/>
    </location>
</feature>
<dbReference type="EMBL" id="JALJOS010000006">
    <property type="protein sequence ID" value="KAK9837732.1"/>
    <property type="molecule type" value="Genomic_DNA"/>
</dbReference>
<evidence type="ECO:0000256" key="1">
    <source>
        <dbReference type="ARBA" id="ARBA00004604"/>
    </source>
</evidence>
<feature type="compositionally biased region" description="Low complexity" evidence="7">
    <location>
        <begin position="242"/>
        <end position="251"/>
    </location>
</feature>
<evidence type="ECO:0000259" key="8">
    <source>
        <dbReference type="Pfam" id="PF24779"/>
    </source>
</evidence>
<dbReference type="InterPro" id="IPR029060">
    <property type="entry name" value="PIN-like_dom_sf"/>
</dbReference>
<keyword evidence="10" id="KW-1185">Reference proteome</keyword>
<keyword evidence="4" id="KW-0539">Nucleus</keyword>
<evidence type="ECO:0000313" key="9">
    <source>
        <dbReference type="EMBL" id="KAK9837732.1"/>
    </source>
</evidence>
<dbReference type="InterPro" id="IPR057776">
    <property type="entry name" value="UTP23_sensor"/>
</dbReference>
<keyword evidence="2" id="KW-0690">Ribosome biogenesis</keyword>
<feature type="compositionally biased region" description="Low complexity" evidence="7">
    <location>
        <begin position="170"/>
        <end position="179"/>
    </location>
</feature>
<feature type="compositionally biased region" description="Basic residues" evidence="7">
    <location>
        <begin position="207"/>
        <end position="216"/>
    </location>
</feature>
<dbReference type="InterPro" id="IPR006984">
    <property type="entry name" value="Fcf1/UTP23"/>
</dbReference>
<evidence type="ECO:0000256" key="4">
    <source>
        <dbReference type="ARBA" id="ARBA00023242"/>
    </source>
</evidence>
<dbReference type="GO" id="GO:0032040">
    <property type="term" value="C:small-subunit processome"/>
    <property type="evidence" value="ECO:0007669"/>
    <property type="project" value="InterPro"/>
</dbReference>
<dbReference type="Proteomes" id="UP001438707">
    <property type="component" value="Unassembled WGS sequence"/>
</dbReference>
<comment type="caution">
    <text evidence="9">The sequence shown here is derived from an EMBL/GenBank/DDBJ whole genome shotgun (WGS) entry which is preliminary data.</text>
</comment>
<dbReference type="FunFam" id="3.40.50.1010:FF:000006">
    <property type="entry name" value="rRNA-processing protein UTP23 homolog"/>
    <property type="match status" value="1"/>
</dbReference>
<feature type="region of interest" description="Disordered" evidence="7">
    <location>
        <begin position="162"/>
        <end position="251"/>
    </location>
</feature>
<evidence type="ECO:0000256" key="5">
    <source>
        <dbReference type="ARBA" id="ARBA00037300"/>
    </source>
</evidence>
<comment type="similarity">
    <text evidence="6">Belongs to the UTP23/FCF1 family. UTP23 subfamily.</text>
</comment>
<dbReference type="GO" id="GO:0006364">
    <property type="term" value="P:rRNA processing"/>
    <property type="evidence" value="ECO:0007669"/>
    <property type="project" value="UniProtKB-KW"/>
</dbReference>
<feature type="compositionally biased region" description="Basic residues" evidence="7">
    <location>
        <begin position="232"/>
        <end position="241"/>
    </location>
</feature>
<comment type="subcellular location">
    <subcellularLocation>
        <location evidence="1">Nucleus</location>
        <location evidence="1">Nucleolus</location>
    </subcellularLocation>
</comment>
<evidence type="ECO:0000256" key="3">
    <source>
        <dbReference type="ARBA" id="ARBA00022552"/>
    </source>
</evidence>
<accession>A0AAW1RVC2</accession>
<dbReference type="AlphaFoldDB" id="A0AAW1RVC2"/>